<dbReference type="Pfam" id="PF07686">
    <property type="entry name" value="V-set"/>
    <property type="match status" value="1"/>
</dbReference>
<dbReference type="InterPro" id="IPR003599">
    <property type="entry name" value="Ig_sub"/>
</dbReference>
<evidence type="ECO:0000259" key="5">
    <source>
        <dbReference type="SMART" id="SM00409"/>
    </source>
</evidence>
<organism evidence="6 7">
    <name type="scientific">Astyanax mexicanus</name>
    <name type="common">Blind cave fish</name>
    <name type="synonym">Astyanax fasciatus mexicanus</name>
    <dbReference type="NCBI Taxonomy" id="7994"/>
    <lineage>
        <taxon>Eukaryota</taxon>
        <taxon>Metazoa</taxon>
        <taxon>Chordata</taxon>
        <taxon>Craniata</taxon>
        <taxon>Vertebrata</taxon>
        <taxon>Euteleostomi</taxon>
        <taxon>Actinopterygii</taxon>
        <taxon>Neopterygii</taxon>
        <taxon>Teleostei</taxon>
        <taxon>Ostariophysi</taxon>
        <taxon>Characiformes</taxon>
        <taxon>Characoidei</taxon>
        <taxon>Acestrorhamphidae</taxon>
        <taxon>Acestrorhamphinae</taxon>
        <taxon>Astyanax</taxon>
    </lineage>
</organism>
<evidence type="ECO:0000256" key="1">
    <source>
        <dbReference type="ARBA" id="ARBA00022729"/>
    </source>
</evidence>
<evidence type="ECO:0000256" key="3">
    <source>
        <dbReference type="SAM" id="SignalP"/>
    </source>
</evidence>
<dbReference type="GO" id="GO:0005886">
    <property type="term" value="C:plasma membrane"/>
    <property type="evidence" value="ECO:0007669"/>
    <property type="project" value="TreeGrafter"/>
</dbReference>
<keyword evidence="1 3" id="KW-0732">Signal</keyword>
<feature type="domain" description="Immunoglobulin V-set" evidence="4">
    <location>
        <begin position="39"/>
        <end position="117"/>
    </location>
</feature>
<evidence type="ECO:0008006" key="8">
    <source>
        <dbReference type="Google" id="ProtNLM"/>
    </source>
</evidence>
<dbReference type="InterPro" id="IPR050413">
    <property type="entry name" value="TCR_beta_variable"/>
</dbReference>
<evidence type="ECO:0000259" key="4">
    <source>
        <dbReference type="SMART" id="SM00406"/>
    </source>
</evidence>
<evidence type="ECO:0000256" key="2">
    <source>
        <dbReference type="ARBA" id="ARBA00022859"/>
    </source>
</evidence>
<accession>A0A8T2LAV8</accession>
<dbReference type="AlphaFoldDB" id="A0A8T2LAV8"/>
<proteinExistence type="predicted"/>
<dbReference type="PANTHER" id="PTHR23268:SF102">
    <property type="entry name" value="IMMUNOGLOBULIN V-SET DOMAIN-CONTAINING PROTEIN"/>
    <property type="match status" value="1"/>
</dbReference>
<feature type="chain" id="PRO_5035891010" description="Ig-like domain-containing protein" evidence="3">
    <location>
        <begin position="23"/>
        <end position="135"/>
    </location>
</feature>
<name>A0A8T2LAV8_ASTMX</name>
<dbReference type="GO" id="GO:0002376">
    <property type="term" value="P:immune system process"/>
    <property type="evidence" value="ECO:0007669"/>
    <property type="project" value="UniProtKB-KW"/>
</dbReference>
<feature type="domain" description="Immunoglobulin" evidence="5">
    <location>
        <begin position="29"/>
        <end position="132"/>
    </location>
</feature>
<dbReference type="SMART" id="SM00406">
    <property type="entry name" value="IGv"/>
    <property type="match status" value="1"/>
</dbReference>
<dbReference type="Gene3D" id="2.60.40.10">
    <property type="entry name" value="Immunoglobulins"/>
    <property type="match status" value="1"/>
</dbReference>
<dbReference type="PANTHER" id="PTHR23268">
    <property type="entry name" value="T-CELL RECEPTOR BETA CHAIN"/>
    <property type="match status" value="1"/>
</dbReference>
<evidence type="ECO:0000313" key="6">
    <source>
        <dbReference type="EMBL" id="KAG9268843.1"/>
    </source>
</evidence>
<reference evidence="6 7" key="1">
    <citation type="submission" date="2021-07" db="EMBL/GenBank/DDBJ databases">
        <authorList>
            <person name="Imarazene B."/>
            <person name="Zahm M."/>
            <person name="Klopp C."/>
            <person name="Cabau C."/>
            <person name="Beille S."/>
            <person name="Jouanno E."/>
            <person name="Castinel A."/>
            <person name="Lluch J."/>
            <person name="Gil L."/>
            <person name="Kuchtly C."/>
            <person name="Lopez Roques C."/>
            <person name="Donnadieu C."/>
            <person name="Parrinello H."/>
            <person name="Journot L."/>
            <person name="Du K."/>
            <person name="Schartl M."/>
            <person name="Retaux S."/>
            <person name="Guiguen Y."/>
        </authorList>
    </citation>
    <scope>NUCLEOTIDE SEQUENCE [LARGE SCALE GENOMIC DNA]</scope>
    <source>
        <strain evidence="6">Pach_M1</strain>
        <tissue evidence="6">Testis</tissue>
    </source>
</reference>
<dbReference type="GO" id="GO:0007166">
    <property type="term" value="P:cell surface receptor signaling pathway"/>
    <property type="evidence" value="ECO:0007669"/>
    <property type="project" value="TreeGrafter"/>
</dbReference>
<dbReference type="SMART" id="SM00409">
    <property type="entry name" value="IG"/>
    <property type="match status" value="1"/>
</dbReference>
<dbReference type="Proteomes" id="UP000752171">
    <property type="component" value="Unassembled WGS sequence"/>
</dbReference>
<gene>
    <name evidence="6" type="ORF">AMEX_G17869</name>
</gene>
<feature type="signal peptide" evidence="3">
    <location>
        <begin position="1"/>
        <end position="22"/>
    </location>
</feature>
<keyword evidence="2" id="KW-0391">Immunity</keyword>
<protein>
    <recommendedName>
        <fullName evidence="8">Ig-like domain-containing protein</fullName>
    </recommendedName>
</protein>
<sequence length="135" mass="15022">MIRFGTFISVLYSTCLFGFSHSNRVTQTPLHLIRNPAESAVIECSHTVSGYDRVGWYKQTTDSQSFTLIGYVYAKATPNKEAEFQDKVDISGDGNNDVTLSIKDLSASDSAVYFCAAYYTVLQSCSTAIQKHRPR</sequence>
<dbReference type="InterPro" id="IPR013106">
    <property type="entry name" value="Ig_V-set"/>
</dbReference>
<dbReference type="EMBL" id="JAICCE010000014">
    <property type="protein sequence ID" value="KAG9268843.1"/>
    <property type="molecule type" value="Genomic_DNA"/>
</dbReference>
<dbReference type="InterPro" id="IPR036179">
    <property type="entry name" value="Ig-like_dom_sf"/>
</dbReference>
<evidence type="ECO:0000313" key="7">
    <source>
        <dbReference type="Proteomes" id="UP000752171"/>
    </source>
</evidence>
<dbReference type="SUPFAM" id="SSF48726">
    <property type="entry name" value="Immunoglobulin"/>
    <property type="match status" value="1"/>
</dbReference>
<comment type="caution">
    <text evidence="6">The sequence shown here is derived from an EMBL/GenBank/DDBJ whole genome shotgun (WGS) entry which is preliminary data.</text>
</comment>
<dbReference type="InterPro" id="IPR013783">
    <property type="entry name" value="Ig-like_fold"/>
</dbReference>